<feature type="non-terminal residue" evidence="2">
    <location>
        <position position="1"/>
    </location>
</feature>
<dbReference type="AlphaFoldDB" id="A0A7J6RJL5"/>
<proteinExistence type="predicted"/>
<evidence type="ECO:0000313" key="2">
    <source>
        <dbReference type="EMBL" id="KAF4720667.1"/>
    </source>
</evidence>
<comment type="caution">
    <text evidence="2">The sequence shown here is derived from an EMBL/GenBank/DDBJ whole genome shotgun (WGS) entry which is preliminary data.</text>
</comment>
<dbReference type="Proteomes" id="UP000553632">
    <property type="component" value="Unassembled WGS sequence"/>
</dbReference>
<evidence type="ECO:0000313" key="3">
    <source>
        <dbReference type="Proteomes" id="UP000553632"/>
    </source>
</evidence>
<organism evidence="2 3">
    <name type="scientific">Perkinsus olseni</name>
    <name type="common">Perkinsus atlanticus</name>
    <dbReference type="NCBI Taxonomy" id="32597"/>
    <lineage>
        <taxon>Eukaryota</taxon>
        <taxon>Sar</taxon>
        <taxon>Alveolata</taxon>
        <taxon>Perkinsozoa</taxon>
        <taxon>Perkinsea</taxon>
        <taxon>Perkinsida</taxon>
        <taxon>Perkinsidae</taxon>
        <taxon>Perkinsus</taxon>
    </lineage>
</organism>
<feature type="region of interest" description="Disordered" evidence="1">
    <location>
        <begin position="50"/>
        <end position="120"/>
    </location>
</feature>
<reference evidence="2 3" key="1">
    <citation type="submission" date="2020-04" db="EMBL/GenBank/DDBJ databases">
        <title>Perkinsus olseni comparative genomics.</title>
        <authorList>
            <person name="Bogema D.R."/>
        </authorList>
    </citation>
    <scope>NUCLEOTIDE SEQUENCE [LARGE SCALE GENOMIC DNA]</scope>
    <source>
        <strain evidence="2 3">ATCC PRA-207</strain>
    </source>
</reference>
<feature type="compositionally biased region" description="Polar residues" evidence="1">
    <location>
        <begin position="92"/>
        <end position="110"/>
    </location>
</feature>
<dbReference type="GO" id="GO:0005634">
    <property type="term" value="C:nucleus"/>
    <property type="evidence" value="ECO:0007669"/>
    <property type="project" value="TreeGrafter"/>
</dbReference>
<evidence type="ECO:0000256" key="1">
    <source>
        <dbReference type="SAM" id="MobiDB-lite"/>
    </source>
</evidence>
<dbReference type="PANTHER" id="PTHR12849">
    <property type="entry name" value="RNA LARIAT DEBRANCHING ENZYME"/>
    <property type="match status" value="1"/>
</dbReference>
<feature type="non-terminal residue" evidence="2">
    <location>
        <position position="205"/>
    </location>
</feature>
<sequence length="205" mass="21634">QWLRISEGMGSLRSAVMVADDSLGISRRAVAGWESIKGSDSELDEVAAGRLGGAPRRQGGLLENRRALPPTVRSTGGPPSKRRPGGSLIPSRDNSQTGKLSTVVTRASSKSGRENAGIKFRPYPLECDGGGLGITPSSPPQYDPARHLTIAIEGCAHGDLDRIYEAIEHLEQTKNTPPVDLLICCGDFQAIRTVIAPSGPTEPGS</sequence>
<name>A0A7J6RJL5_PEROL</name>
<protein>
    <submittedName>
        <fullName evidence="2">Uncharacterized protein</fullName>
    </submittedName>
</protein>
<dbReference type="PANTHER" id="PTHR12849:SF0">
    <property type="entry name" value="LARIAT DEBRANCHING ENZYME"/>
    <property type="match status" value="1"/>
</dbReference>
<accession>A0A7J6RJL5</accession>
<dbReference type="GO" id="GO:0008419">
    <property type="term" value="F:RNA lariat debranching enzyme activity"/>
    <property type="evidence" value="ECO:0007669"/>
    <property type="project" value="TreeGrafter"/>
</dbReference>
<keyword evidence="3" id="KW-1185">Reference proteome</keyword>
<dbReference type="EMBL" id="JABANO010025180">
    <property type="protein sequence ID" value="KAF4720667.1"/>
    <property type="molecule type" value="Genomic_DNA"/>
</dbReference>
<dbReference type="GO" id="GO:0000398">
    <property type="term" value="P:mRNA splicing, via spliceosome"/>
    <property type="evidence" value="ECO:0007669"/>
    <property type="project" value="TreeGrafter"/>
</dbReference>
<gene>
    <name evidence="2" type="ORF">FOZ63_012434</name>
</gene>